<comment type="caution">
    <text evidence="1">The sequence shown here is derived from an EMBL/GenBank/DDBJ whole genome shotgun (WGS) entry which is preliminary data.</text>
</comment>
<sequence>MTNFTSLADGGELSREAWDDFVKRLEYQHTVHSVARSAGRIMSGLFGRRLRMEIEDDIWDTKEAAKKLKTTPRTVAYLISTGAIEGKRVGKGYKTTKSAVLAYINSPMQTHIASEGGRNGVKSCQSPKEKEYGTVISLHRQERELGNLLARGTKSKHRSCMTR</sequence>
<keyword evidence="2" id="KW-1185">Reference proteome</keyword>
<proteinExistence type="predicted"/>
<organism evidence="1 2">
    <name type="scientific">Xenorhabdus anantnagensis</name>
    <dbReference type="NCBI Taxonomy" id="3025875"/>
    <lineage>
        <taxon>Bacteria</taxon>
        <taxon>Pseudomonadati</taxon>
        <taxon>Pseudomonadota</taxon>
        <taxon>Gammaproteobacteria</taxon>
        <taxon>Enterobacterales</taxon>
        <taxon>Morganellaceae</taxon>
        <taxon>Xenorhabdus</taxon>
    </lineage>
</organism>
<dbReference type="EMBL" id="JAQRFN010000003">
    <property type="protein sequence ID" value="MDC9595883.1"/>
    <property type="molecule type" value="Genomic_DNA"/>
</dbReference>
<reference evidence="1 2" key="1">
    <citation type="submission" date="2023-02" db="EMBL/GenBank/DDBJ databases">
        <title>Entomopathogenic bacteria.</title>
        <authorList>
            <person name="Machado R.A."/>
        </authorList>
    </citation>
    <scope>NUCLEOTIDE SEQUENCE [LARGE SCALE GENOMIC DNA]</scope>
    <source>
        <strain evidence="1 2">XENO-2</strain>
    </source>
</reference>
<dbReference type="RefSeq" id="WP_273574368.1">
    <property type="nucleotide sequence ID" value="NZ_JAQRFN010000003.1"/>
</dbReference>
<dbReference type="Proteomes" id="UP001220225">
    <property type="component" value="Unassembled WGS sequence"/>
</dbReference>
<name>A0ABT5LPV6_9GAMM</name>
<evidence type="ECO:0000313" key="1">
    <source>
        <dbReference type="EMBL" id="MDC9595883.1"/>
    </source>
</evidence>
<gene>
    <name evidence="1" type="ORF">PSI14_03110</name>
</gene>
<protein>
    <submittedName>
        <fullName evidence="1">Helix-turn-helix domain-containing protein</fullName>
    </submittedName>
</protein>
<accession>A0ABT5LPV6</accession>
<evidence type="ECO:0000313" key="2">
    <source>
        <dbReference type="Proteomes" id="UP001220225"/>
    </source>
</evidence>